<gene>
    <name evidence="1" type="ORF">FBZ89_1518</name>
</gene>
<organism evidence="1 2">
    <name type="scientific">Nitrospirillum amazonense</name>
    <dbReference type="NCBI Taxonomy" id="28077"/>
    <lineage>
        <taxon>Bacteria</taxon>
        <taxon>Pseudomonadati</taxon>
        <taxon>Pseudomonadota</taxon>
        <taxon>Alphaproteobacteria</taxon>
        <taxon>Rhodospirillales</taxon>
        <taxon>Azospirillaceae</taxon>
        <taxon>Nitrospirillum</taxon>
    </lineage>
</organism>
<dbReference type="Gene3D" id="2.40.50.100">
    <property type="match status" value="1"/>
</dbReference>
<evidence type="ECO:0000313" key="2">
    <source>
        <dbReference type="Proteomes" id="UP000319859"/>
    </source>
</evidence>
<protein>
    <submittedName>
        <fullName evidence="1">HlyD family secretion protein</fullName>
    </submittedName>
</protein>
<reference evidence="1 2" key="1">
    <citation type="submission" date="2019-06" db="EMBL/GenBank/DDBJ databases">
        <title>Genomic Encyclopedia of Type Strains, Phase IV (KMG-V): Genome sequencing to study the core and pangenomes of soil and plant-associated prokaryotes.</title>
        <authorList>
            <person name="Whitman W."/>
        </authorList>
    </citation>
    <scope>NUCLEOTIDE SEQUENCE [LARGE SCALE GENOMIC DNA]</scope>
    <source>
        <strain evidence="1 2">BR 11880</strain>
    </source>
</reference>
<dbReference type="Gene3D" id="2.40.30.170">
    <property type="match status" value="1"/>
</dbReference>
<evidence type="ECO:0000313" key="1">
    <source>
        <dbReference type="EMBL" id="TWB08800.1"/>
    </source>
</evidence>
<dbReference type="Proteomes" id="UP000319859">
    <property type="component" value="Unassembled WGS sequence"/>
</dbReference>
<dbReference type="Gene3D" id="1.10.287.470">
    <property type="entry name" value="Helix hairpin bin"/>
    <property type="match status" value="1"/>
</dbReference>
<comment type="caution">
    <text evidence="1">The sequence shown here is derived from an EMBL/GenBank/DDBJ whole genome shotgun (WGS) entry which is preliminary data.</text>
</comment>
<proteinExistence type="predicted"/>
<dbReference type="PANTHER" id="PTHR30469:SF15">
    <property type="entry name" value="HLYD FAMILY OF SECRETION PROTEINS"/>
    <property type="match status" value="1"/>
</dbReference>
<dbReference type="EMBL" id="VITN01000051">
    <property type="protein sequence ID" value="TWB08800.1"/>
    <property type="molecule type" value="Genomic_DNA"/>
</dbReference>
<sequence length="180" mass="19169">MVTLDCASQKAQLQEAQAALTAATQLKAINERTMIQSGIGALAAATAAAEAVKAEASVRTAQQTLTKCSIKAPFAGRVVEQKVQEHEYVQVGQPLLQILDDSGVEVEFEAPPWWLAWLKPGTAFQVAIAETGRLYPAHITRTGAMIAPGSHAVKVMGEINGRTPELVAGMDARLIIKQPK</sequence>
<dbReference type="PANTHER" id="PTHR30469">
    <property type="entry name" value="MULTIDRUG RESISTANCE PROTEIN MDTA"/>
    <property type="match status" value="1"/>
</dbReference>
<name>A0A560EHG0_9PROT</name>
<dbReference type="AlphaFoldDB" id="A0A560EHG0"/>
<dbReference type="SUPFAM" id="SSF111369">
    <property type="entry name" value="HlyD-like secretion proteins"/>
    <property type="match status" value="1"/>
</dbReference>
<accession>A0A560EHG0</accession>
<dbReference type="GO" id="GO:1990281">
    <property type="term" value="C:efflux pump complex"/>
    <property type="evidence" value="ECO:0007669"/>
    <property type="project" value="TreeGrafter"/>
</dbReference>
<dbReference type="GO" id="GO:0015562">
    <property type="term" value="F:efflux transmembrane transporter activity"/>
    <property type="evidence" value="ECO:0007669"/>
    <property type="project" value="TreeGrafter"/>
</dbReference>